<evidence type="ECO:0000313" key="2">
    <source>
        <dbReference type="Proteomes" id="UP000183371"/>
    </source>
</evidence>
<dbReference type="EMBL" id="FPBD01000001">
    <property type="protein sequence ID" value="SFT42506.1"/>
    <property type="molecule type" value="Genomic_DNA"/>
</dbReference>
<evidence type="ECO:0000313" key="1">
    <source>
        <dbReference type="EMBL" id="SFT42506.1"/>
    </source>
</evidence>
<proteinExistence type="predicted"/>
<organism evidence="1 2">
    <name type="scientific">Pseudovibrio denitrificans</name>
    <dbReference type="NCBI Taxonomy" id="258256"/>
    <lineage>
        <taxon>Bacteria</taxon>
        <taxon>Pseudomonadati</taxon>
        <taxon>Pseudomonadota</taxon>
        <taxon>Alphaproteobacteria</taxon>
        <taxon>Hyphomicrobiales</taxon>
        <taxon>Stappiaceae</taxon>
        <taxon>Pseudovibrio</taxon>
    </lineage>
</organism>
<gene>
    <name evidence="1" type="ORF">SAMN05444141_101478</name>
</gene>
<sequence>MRRSFYLARQNLIQEEGERVICAWNTKTSPQGPATICHYTLAVWTGGDFTKTSLRVFA</sequence>
<dbReference type="AlphaFoldDB" id="A0A1I6XWD4"/>
<keyword evidence="2" id="KW-1185">Reference proteome</keyword>
<reference evidence="2" key="1">
    <citation type="submission" date="2016-10" db="EMBL/GenBank/DDBJ databases">
        <authorList>
            <person name="Varghese N."/>
            <person name="Submissions S."/>
        </authorList>
    </citation>
    <scope>NUCLEOTIDE SEQUENCE [LARGE SCALE GENOMIC DNA]</scope>
    <source>
        <strain evidence="2">DSM 17465</strain>
    </source>
</reference>
<name>A0A1I6XWD4_9HYPH</name>
<protein>
    <submittedName>
        <fullName evidence="1">Uncharacterized protein</fullName>
    </submittedName>
</protein>
<accession>A0A1I6XWD4</accession>
<dbReference type="Proteomes" id="UP000183371">
    <property type="component" value="Unassembled WGS sequence"/>
</dbReference>